<dbReference type="PANTHER" id="PTHR11014">
    <property type="entry name" value="PEPTIDASE M20 FAMILY MEMBER"/>
    <property type="match status" value="1"/>
</dbReference>
<evidence type="ECO:0000313" key="2">
    <source>
        <dbReference type="EMBL" id="EAN89532.1"/>
    </source>
</evidence>
<name>Q4DAI1_TRYCC</name>
<feature type="region of interest" description="Disordered" evidence="1">
    <location>
        <begin position="170"/>
        <end position="189"/>
    </location>
</feature>
<dbReference type="Proteomes" id="UP000002296">
    <property type="component" value="Unassembled WGS sequence"/>
</dbReference>
<evidence type="ECO:0000313" key="3">
    <source>
        <dbReference type="Proteomes" id="UP000002296"/>
    </source>
</evidence>
<dbReference type="PANTHER" id="PTHR11014:SF63">
    <property type="entry name" value="METALLOPEPTIDASE, PUTATIVE (AFU_ORTHOLOGUE AFUA_6G09600)-RELATED"/>
    <property type="match status" value="1"/>
</dbReference>
<dbReference type="KEGG" id="tcr:506363.80"/>
<dbReference type="Gene3D" id="3.40.630.10">
    <property type="entry name" value="Zn peptidases"/>
    <property type="match status" value="1"/>
</dbReference>
<dbReference type="PaxDb" id="353153-Q4DAI1"/>
<dbReference type="SMR" id="Q4DAI1"/>
<reference evidence="2 3" key="1">
    <citation type="journal article" date="2005" name="Science">
        <title>The genome sequence of Trypanosoma cruzi, etiologic agent of Chagas disease.</title>
        <authorList>
            <person name="El-Sayed N.M."/>
            <person name="Myler P.J."/>
            <person name="Bartholomeu D.C."/>
            <person name="Nilsson D."/>
            <person name="Aggarwal G."/>
            <person name="Tran A.N."/>
            <person name="Ghedin E."/>
            <person name="Worthey E.A."/>
            <person name="Delcher A.L."/>
            <person name="Blandin G."/>
            <person name="Westenberger S.J."/>
            <person name="Caler E."/>
            <person name="Cerqueira G.C."/>
            <person name="Branche C."/>
            <person name="Haas B."/>
            <person name="Anupama A."/>
            <person name="Arner E."/>
            <person name="Aslund L."/>
            <person name="Attipoe P."/>
            <person name="Bontempi E."/>
            <person name="Bringaud F."/>
            <person name="Burton P."/>
            <person name="Cadag E."/>
            <person name="Campbell D.A."/>
            <person name="Carrington M."/>
            <person name="Crabtree J."/>
            <person name="Darban H."/>
            <person name="da Silveira J.F."/>
            <person name="de Jong P."/>
            <person name="Edwards K."/>
            <person name="Englund P.T."/>
            <person name="Fazelina G."/>
            <person name="Feldblyum T."/>
            <person name="Ferella M."/>
            <person name="Frasch A.C."/>
            <person name="Gull K."/>
            <person name="Horn D."/>
            <person name="Hou L."/>
            <person name="Huang Y."/>
            <person name="Kindlund E."/>
            <person name="Klingbeil M."/>
            <person name="Kluge S."/>
            <person name="Koo H."/>
            <person name="Lacerda D."/>
            <person name="Levin M.J."/>
            <person name="Lorenzi H."/>
            <person name="Louie T."/>
            <person name="Machado C.R."/>
            <person name="McCulloch R."/>
            <person name="McKenna A."/>
            <person name="Mizuno Y."/>
            <person name="Mottram J.C."/>
            <person name="Nelson S."/>
            <person name="Ochaya S."/>
            <person name="Osoegawa K."/>
            <person name="Pai G."/>
            <person name="Parsons M."/>
            <person name="Pentony M."/>
            <person name="Pettersson U."/>
            <person name="Pop M."/>
            <person name="Ramirez J.L."/>
            <person name="Rinta J."/>
            <person name="Robertson L."/>
            <person name="Salzberg S.L."/>
            <person name="Sanchez D.O."/>
            <person name="Seyler A."/>
            <person name="Sharma R."/>
            <person name="Shetty J."/>
            <person name="Simpson A.J."/>
            <person name="Sisk E."/>
            <person name="Tammi M.T."/>
            <person name="Tarleton R."/>
            <person name="Teixeira S."/>
            <person name="Van Aken S."/>
            <person name="Vogt C."/>
            <person name="Ward P.N."/>
            <person name="Wickstead B."/>
            <person name="Wortman J."/>
            <person name="White O."/>
            <person name="Fraser C.M."/>
            <person name="Stuart K.D."/>
            <person name="Andersson B."/>
        </authorList>
    </citation>
    <scope>NUCLEOTIDE SEQUENCE [LARGE SCALE GENOMIC DNA]</scope>
    <source>
        <strain evidence="2 3">CL Brener</strain>
    </source>
</reference>
<dbReference type="InterPro" id="IPR017439">
    <property type="entry name" value="Amidohydrolase"/>
</dbReference>
<evidence type="ECO:0000256" key="1">
    <source>
        <dbReference type="SAM" id="MobiDB-lite"/>
    </source>
</evidence>
<protein>
    <submittedName>
        <fullName evidence="2">Aminoacylase, putative</fullName>
        <ecNumber evidence="2">3.5.1.14</ecNumber>
    </submittedName>
</protein>
<dbReference type="EC" id="3.5.1.14" evidence="2"/>
<keyword evidence="3" id="KW-1185">Reference proteome</keyword>
<dbReference type="GO" id="GO:0004046">
    <property type="term" value="F:aminoacylase activity"/>
    <property type="evidence" value="ECO:0007669"/>
    <property type="project" value="UniProtKB-EC"/>
</dbReference>
<dbReference type="EMBL" id="AAHK01000735">
    <property type="protein sequence ID" value="EAN89532.1"/>
    <property type="molecule type" value="Genomic_DNA"/>
</dbReference>
<dbReference type="eggNOG" id="ENOG502QQEM">
    <property type="taxonomic scope" value="Eukaryota"/>
</dbReference>
<proteinExistence type="predicted"/>
<dbReference type="GeneID" id="3542352"/>
<dbReference type="RefSeq" id="XP_811383.1">
    <property type="nucleotide sequence ID" value="XM_806290.1"/>
</dbReference>
<sequence length="189" mass="21540">MNYYFLCGFCKFCDGGRVNDVVVGVFWLNDNFSSVYKVEFCGELILSSLSPSFSLFFFFFLSQEFQNCVVISGTATGGWDGQLMTHYTCRRMRKIKQPEFLQWRRHIHENPYLAYEEQPTADYVASVLTAMPAPLEIRRLTPNSVIADLRGGAGEGPIYALRADMDALPLQEESGEPFSSKRPGWTKER</sequence>
<keyword evidence="2" id="KW-0378">Hydrolase</keyword>
<comment type="caution">
    <text evidence="2">The sequence shown here is derived from an EMBL/GenBank/DDBJ whole genome shotgun (WGS) entry which is preliminary data.</text>
</comment>
<dbReference type="InParanoid" id="Q4DAI1"/>
<dbReference type="SUPFAM" id="SSF53187">
    <property type="entry name" value="Zn-dependent exopeptidases"/>
    <property type="match status" value="1"/>
</dbReference>
<organism evidence="2 3">
    <name type="scientific">Trypanosoma cruzi (strain CL Brener)</name>
    <dbReference type="NCBI Taxonomy" id="353153"/>
    <lineage>
        <taxon>Eukaryota</taxon>
        <taxon>Discoba</taxon>
        <taxon>Euglenozoa</taxon>
        <taxon>Kinetoplastea</taxon>
        <taxon>Metakinetoplastina</taxon>
        <taxon>Trypanosomatida</taxon>
        <taxon>Trypanosomatidae</taxon>
        <taxon>Trypanosoma</taxon>
        <taxon>Schizotrypanum</taxon>
    </lineage>
</organism>
<gene>
    <name evidence="2" type="ORF">Tc00.1047053506363.80</name>
</gene>
<dbReference type="AlphaFoldDB" id="Q4DAI1"/>
<accession>Q4DAI1</accession>